<evidence type="ECO:0000313" key="2">
    <source>
        <dbReference type="Proteomes" id="UP000691718"/>
    </source>
</evidence>
<dbReference type="AlphaFoldDB" id="A0A8S3WK80"/>
<comment type="caution">
    <text evidence="1">The sequence shown here is derived from an EMBL/GenBank/DDBJ whole genome shotgun (WGS) entry which is preliminary data.</text>
</comment>
<accession>A0A8S3WK80</accession>
<dbReference type="Proteomes" id="UP000691718">
    <property type="component" value="Unassembled WGS sequence"/>
</dbReference>
<gene>
    <name evidence="1" type="ORF">PAPOLLO_LOCUS7205</name>
</gene>
<dbReference type="EMBL" id="CAJQZP010000501">
    <property type="protein sequence ID" value="CAG4964534.1"/>
    <property type="molecule type" value="Genomic_DNA"/>
</dbReference>
<proteinExistence type="predicted"/>
<evidence type="ECO:0000313" key="1">
    <source>
        <dbReference type="EMBL" id="CAG4964534.1"/>
    </source>
</evidence>
<keyword evidence="2" id="KW-1185">Reference proteome</keyword>
<organism evidence="1 2">
    <name type="scientific">Parnassius apollo</name>
    <name type="common">Apollo butterfly</name>
    <name type="synonym">Papilio apollo</name>
    <dbReference type="NCBI Taxonomy" id="110799"/>
    <lineage>
        <taxon>Eukaryota</taxon>
        <taxon>Metazoa</taxon>
        <taxon>Ecdysozoa</taxon>
        <taxon>Arthropoda</taxon>
        <taxon>Hexapoda</taxon>
        <taxon>Insecta</taxon>
        <taxon>Pterygota</taxon>
        <taxon>Neoptera</taxon>
        <taxon>Endopterygota</taxon>
        <taxon>Lepidoptera</taxon>
        <taxon>Glossata</taxon>
        <taxon>Ditrysia</taxon>
        <taxon>Papilionoidea</taxon>
        <taxon>Papilionidae</taxon>
        <taxon>Parnassiinae</taxon>
        <taxon>Parnassini</taxon>
        <taxon>Parnassius</taxon>
        <taxon>Parnassius</taxon>
    </lineage>
</organism>
<name>A0A8S3WK80_PARAO</name>
<reference evidence="1" key="1">
    <citation type="submission" date="2021-04" db="EMBL/GenBank/DDBJ databases">
        <authorList>
            <person name="Tunstrom K."/>
        </authorList>
    </citation>
    <scope>NUCLEOTIDE SEQUENCE</scope>
</reference>
<protein>
    <submittedName>
        <fullName evidence="1">(apollo) hypothetical protein</fullName>
    </submittedName>
</protein>
<sequence length="67" mass="7615">MALERKKGISLSNSQRCTHRLCRESRLRAARLRALSSVGDRACHSGRFQLANCSPCERSLQCKCMYI</sequence>